<evidence type="ECO:0000259" key="3">
    <source>
        <dbReference type="PROSITE" id="PS50948"/>
    </source>
</evidence>
<protein>
    <submittedName>
        <fullName evidence="4">Uncharacterized protein</fullName>
    </submittedName>
</protein>
<dbReference type="PANTHER" id="PTHR32444">
    <property type="entry name" value="BULB-TYPE LECTIN DOMAIN-CONTAINING PROTEIN"/>
    <property type="match status" value="1"/>
</dbReference>
<dbReference type="PANTHER" id="PTHR32444:SF118">
    <property type="entry name" value="OS09G0551150 PROTEIN"/>
    <property type="match status" value="1"/>
</dbReference>
<dbReference type="CDD" id="cd00028">
    <property type="entry name" value="B_lectin"/>
    <property type="match status" value="1"/>
</dbReference>
<dbReference type="SUPFAM" id="SSF51110">
    <property type="entry name" value="alpha-D-mannose-specific plant lectins"/>
    <property type="match status" value="1"/>
</dbReference>
<dbReference type="InterPro" id="IPR021820">
    <property type="entry name" value="S-locus_recpt_kinase_C"/>
</dbReference>
<gene>
    <name evidence="4" type="ORF">Sjap_025426</name>
</gene>
<dbReference type="Pfam" id="PF01453">
    <property type="entry name" value="B_lectin"/>
    <property type="match status" value="1"/>
</dbReference>
<dbReference type="Gene3D" id="1.10.510.10">
    <property type="entry name" value="Transferase(Phosphotransferase) domain 1"/>
    <property type="match status" value="1"/>
</dbReference>
<dbReference type="InterPro" id="IPR001480">
    <property type="entry name" value="Bulb-type_lectin_dom"/>
</dbReference>
<accession>A0AAP0E1K8</accession>
<evidence type="ECO:0000256" key="1">
    <source>
        <dbReference type="SAM" id="Phobius"/>
    </source>
</evidence>
<dbReference type="Gene3D" id="3.30.200.20">
    <property type="entry name" value="Phosphorylase Kinase, domain 1"/>
    <property type="match status" value="1"/>
</dbReference>
<keyword evidence="1" id="KW-1133">Transmembrane helix</keyword>
<evidence type="ECO:0000313" key="5">
    <source>
        <dbReference type="Proteomes" id="UP001417504"/>
    </source>
</evidence>
<dbReference type="Pfam" id="PF08276">
    <property type="entry name" value="PAN_2"/>
    <property type="match status" value="1"/>
</dbReference>
<sequence>MGIEECGEKCGLNCSCVGYALGDVKRNVGCVMWFGGLVDLRHYAEGGQDLFVRVSSSMLGKGGYSSHKKKPIALIVTLIVVPTFVVLLGCVFFIWKKKLKNNHSRRTEERGDYNGTLADGKEIAVKRLSKNSGQGGEEFKNEVLLIAKLQHRNLVRLLACCIEGDEKMLVYEYMQNKSLDCAWRLWKEGKALELIDPAMTDSCLEYEVLRCIQVGLLCVQERAEDRPTMSTVVLMLSSESVAIAQPKQPGFCLVSTPFETESSSSKQDSCTVNHVTVTMLDARAPMLINLALFLFLTFYTNNSCSATDSITKTNSLIDGETLLSDGGTFALGFFSPGNSKNHYVGIWYNRISEQTIIWVANRDNPVTNSSSGVLKIDDTGNLSIYDSNSSTPVWSTNISIPISPPTNSSTLFYKLLDTGNLVLRDENRGGDSPLLWQSFDYPTNTLIPGMKMGINLKTGLNWSLTSWKSREDPSTGDYIYSLDQTGSPEFFLKKGSVIPLCVP</sequence>
<comment type="caution">
    <text evidence="4">The sequence shown here is derived from an EMBL/GenBank/DDBJ whole genome shotgun (WGS) entry which is preliminary data.</text>
</comment>
<evidence type="ECO:0000259" key="2">
    <source>
        <dbReference type="PROSITE" id="PS50927"/>
    </source>
</evidence>
<dbReference type="InterPro" id="IPR036426">
    <property type="entry name" value="Bulb-type_lectin_dom_sf"/>
</dbReference>
<dbReference type="PROSITE" id="PS50927">
    <property type="entry name" value="BULB_LECTIN"/>
    <property type="match status" value="1"/>
</dbReference>
<dbReference type="Gene3D" id="2.90.10.10">
    <property type="entry name" value="Bulb-type lectin domain"/>
    <property type="match status" value="1"/>
</dbReference>
<feature type="domain" description="Bulb-type lectin" evidence="2">
    <location>
        <begin position="307"/>
        <end position="436"/>
    </location>
</feature>
<dbReference type="SMART" id="SM00108">
    <property type="entry name" value="B_lectin"/>
    <property type="match status" value="1"/>
</dbReference>
<dbReference type="GO" id="GO:0004674">
    <property type="term" value="F:protein serine/threonine kinase activity"/>
    <property type="evidence" value="ECO:0007669"/>
    <property type="project" value="InterPro"/>
</dbReference>
<organism evidence="4 5">
    <name type="scientific">Stephania japonica</name>
    <dbReference type="NCBI Taxonomy" id="461633"/>
    <lineage>
        <taxon>Eukaryota</taxon>
        <taxon>Viridiplantae</taxon>
        <taxon>Streptophyta</taxon>
        <taxon>Embryophyta</taxon>
        <taxon>Tracheophyta</taxon>
        <taxon>Spermatophyta</taxon>
        <taxon>Magnoliopsida</taxon>
        <taxon>Ranunculales</taxon>
        <taxon>Menispermaceae</taxon>
        <taxon>Menispermoideae</taxon>
        <taxon>Cissampelideae</taxon>
        <taxon>Stephania</taxon>
    </lineage>
</organism>
<dbReference type="InterPro" id="IPR001245">
    <property type="entry name" value="Ser-Thr/Tyr_kinase_cat_dom"/>
</dbReference>
<dbReference type="CDD" id="cd01098">
    <property type="entry name" value="PAN_AP_plant"/>
    <property type="match status" value="1"/>
</dbReference>
<keyword evidence="1" id="KW-0472">Membrane</keyword>
<feature type="domain" description="Apple" evidence="3">
    <location>
        <begin position="1"/>
        <end position="55"/>
    </location>
</feature>
<dbReference type="EMBL" id="JBBNAE010000011">
    <property type="protein sequence ID" value="KAK9085015.1"/>
    <property type="molecule type" value="Genomic_DNA"/>
</dbReference>
<keyword evidence="5" id="KW-1185">Reference proteome</keyword>
<dbReference type="InterPro" id="IPR003609">
    <property type="entry name" value="Pan_app"/>
</dbReference>
<reference evidence="4 5" key="1">
    <citation type="submission" date="2024-01" db="EMBL/GenBank/DDBJ databases">
        <title>Genome assemblies of Stephania.</title>
        <authorList>
            <person name="Yang L."/>
        </authorList>
    </citation>
    <scope>NUCLEOTIDE SEQUENCE [LARGE SCALE GENOMIC DNA]</scope>
    <source>
        <strain evidence="4">QJT</strain>
        <tissue evidence="4">Leaf</tissue>
    </source>
</reference>
<dbReference type="Proteomes" id="UP001417504">
    <property type="component" value="Unassembled WGS sequence"/>
</dbReference>
<dbReference type="FunFam" id="3.30.200.20:FF:000910">
    <property type="entry name" value="Cysteine-rich receptor-like protein kinase 11"/>
    <property type="match status" value="1"/>
</dbReference>
<dbReference type="SUPFAM" id="SSF56112">
    <property type="entry name" value="Protein kinase-like (PK-like)"/>
    <property type="match status" value="1"/>
</dbReference>
<feature type="transmembrane region" description="Helical" evidence="1">
    <location>
        <begin position="72"/>
        <end position="95"/>
    </location>
</feature>
<dbReference type="PROSITE" id="PS50948">
    <property type="entry name" value="PAN"/>
    <property type="match status" value="1"/>
</dbReference>
<keyword evidence="1" id="KW-0812">Transmembrane</keyword>
<dbReference type="InterPro" id="IPR011009">
    <property type="entry name" value="Kinase-like_dom_sf"/>
</dbReference>
<dbReference type="AlphaFoldDB" id="A0AAP0E1K8"/>
<name>A0AAP0E1K8_9MAGN</name>
<proteinExistence type="predicted"/>
<evidence type="ECO:0000313" key="4">
    <source>
        <dbReference type="EMBL" id="KAK9085015.1"/>
    </source>
</evidence>
<dbReference type="Pfam" id="PF07714">
    <property type="entry name" value="PK_Tyr_Ser-Thr"/>
    <property type="match status" value="1"/>
</dbReference>
<dbReference type="FunFam" id="2.90.10.10:FF:000005">
    <property type="entry name" value="G-type lectin S-receptor-like serine/threonine-protein kinase"/>
    <property type="match status" value="1"/>
</dbReference>
<dbReference type="Pfam" id="PF11883">
    <property type="entry name" value="DUF3403"/>
    <property type="match status" value="1"/>
</dbReference>